<evidence type="ECO:0000256" key="5">
    <source>
        <dbReference type="ARBA" id="ARBA00022842"/>
    </source>
</evidence>
<dbReference type="Gene3D" id="3.40.50.1100">
    <property type="match status" value="2"/>
</dbReference>
<organism evidence="8 9">
    <name type="scientific">Candidatus Segetimicrobium genomatis</name>
    <dbReference type="NCBI Taxonomy" id="2569760"/>
    <lineage>
        <taxon>Bacteria</taxon>
        <taxon>Bacillati</taxon>
        <taxon>Candidatus Sysuimicrobiota</taxon>
        <taxon>Candidatus Sysuimicrobiia</taxon>
        <taxon>Candidatus Sysuimicrobiales</taxon>
        <taxon>Candidatus Segetimicrobiaceae</taxon>
        <taxon>Candidatus Segetimicrobium</taxon>
    </lineage>
</organism>
<dbReference type="SUPFAM" id="SSF53686">
    <property type="entry name" value="Tryptophan synthase beta subunit-like PLP-dependent enzymes"/>
    <property type="match status" value="1"/>
</dbReference>
<sequence length="105" mass="10960">MVSLGDIQAARERIAPYVIRTPLHPLTAGPLLKLESLQVTGAFKARGAFNHVLALEERCRGGIVTASSGNHGKAVAYVAKTLGLRAVVVVPDDVVAAKAEAITGF</sequence>
<dbReference type="GO" id="GO:0070179">
    <property type="term" value="P:D-serine biosynthetic process"/>
    <property type="evidence" value="ECO:0007669"/>
    <property type="project" value="TreeGrafter"/>
</dbReference>
<dbReference type="GO" id="GO:0030170">
    <property type="term" value="F:pyridoxal phosphate binding"/>
    <property type="evidence" value="ECO:0007669"/>
    <property type="project" value="InterPro"/>
</dbReference>
<dbReference type="GO" id="GO:0000287">
    <property type="term" value="F:magnesium ion binding"/>
    <property type="evidence" value="ECO:0007669"/>
    <property type="project" value="TreeGrafter"/>
</dbReference>
<gene>
    <name evidence="8" type="ORF">E6G98_13210</name>
</gene>
<evidence type="ECO:0000313" key="9">
    <source>
        <dbReference type="Proteomes" id="UP000315217"/>
    </source>
</evidence>
<feature type="non-terminal residue" evidence="8">
    <location>
        <position position="105"/>
    </location>
</feature>
<evidence type="ECO:0000256" key="6">
    <source>
        <dbReference type="ARBA" id="ARBA00022898"/>
    </source>
</evidence>
<comment type="cofactor">
    <cofactor evidence="2">
        <name>pyridoxal 5'-phosphate</name>
        <dbReference type="ChEBI" id="CHEBI:597326"/>
    </cofactor>
</comment>
<comment type="caution">
    <text evidence="8">The sequence shown here is derived from an EMBL/GenBank/DDBJ whole genome shotgun (WGS) entry which is preliminary data.</text>
</comment>
<dbReference type="Pfam" id="PF00291">
    <property type="entry name" value="PALP"/>
    <property type="match status" value="1"/>
</dbReference>
<accession>A0A537LIG1</accession>
<comment type="cofactor">
    <cofactor evidence="1">
        <name>Ca(2+)</name>
        <dbReference type="ChEBI" id="CHEBI:29108"/>
    </cofactor>
</comment>
<dbReference type="EMBL" id="VBAI01000240">
    <property type="protein sequence ID" value="TMJ07811.1"/>
    <property type="molecule type" value="Genomic_DNA"/>
</dbReference>
<proteinExistence type="predicted"/>
<dbReference type="PANTHER" id="PTHR43050:SF1">
    <property type="entry name" value="SERINE RACEMASE"/>
    <property type="match status" value="1"/>
</dbReference>
<evidence type="ECO:0000256" key="2">
    <source>
        <dbReference type="ARBA" id="ARBA00001933"/>
    </source>
</evidence>
<dbReference type="InterPro" id="IPR001926">
    <property type="entry name" value="TrpB-like_PALP"/>
</dbReference>
<keyword evidence="6" id="KW-0663">Pyridoxal phosphate</keyword>
<comment type="cofactor">
    <cofactor evidence="3">
        <name>Mn(2+)</name>
        <dbReference type="ChEBI" id="CHEBI:29035"/>
    </cofactor>
</comment>
<dbReference type="PANTHER" id="PTHR43050">
    <property type="entry name" value="SERINE / THREONINE RACEMASE FAMILY MEMBER"/>
    <property type="match status" value="1"/>
</dbReference>
<keyword evidence="5" id="KW-0460">Magnesium</keyword>
<dbReference type="InterPro" id="IPR036052">
    <property type="entry name" value="TrpB-like_PALP_sf"/>
</dbReference>
<dbReference type="PROSITE" id="PS00165">
    <property type="entry name" value="DEHYDRATASE_SER_THR"/>
    <property type="match status" value="1"/>
</dbReference>
<dbReference type="GO" id="GO:0003941">
    <property type="term" value="F:L-serine ammonia-lyase activity"/>
    <property type="evidence" value="ECO:0007669"/>
    <property type="project" value="TreeGrafter"/>
</dbReference>
<dbReference type="GO" id="GO:0018114">
    <property type="term" value="F:threonine racemase activity"/>
    <property type="evidence" value="ECO:0007669"/>
    <property type="project" value="TreeGrafter"/>
</dbReference>
<evidence type="ECO:0000256" key="3">
    <source>
        <dbReference type="ARBA" id="ARBA00001936"/>
    </source>
</evidence>
<evidence type="ECO:0000313" key="8">
    <source>
        <dbReference type="EMBL" id="TMJ07811.1"/>
    </source>
</evidence>
<dbReference type="AlphaFoldDB" id="A0A537LIG1"/>
<evidence type="ECO:0000256" key="1">
    <source>
        <dbReference type="ARBA" id="ARBA00001913"/>
    </source>
</evidence>
<feature type="domain" description="Tryptophan synthase beta chain-like PALP" evidence="7">
    <location>
        <begin position="16"/>
        <end position="102"/>
    </location>
</feature>
<dbReference type="InterPro" id="IPR000634">
    <property type="entry name" value="Ser/Thr_deHydtase_PyrdxlP-BS"/>
</dbReference>
<evidence type="ECO:0000256" key="4">
    <source>
        <dbReference type="ARBA" id="ARBA00001946"/>
    </source>
</evidence>
<evidence type="ECO:0000259" key="7">
    <source>
        <dbReference type="Pfam" id="PF00291"/>
    </source>
</evidence>
<dbReference type="GO" id="GO:0030378">
    <property type="term" value="F:serine racemase activity"/>
    <property type="evidence" value="ECO:0007669"/>
    <property type="project" value="TreeGrafter"/>
</dbReference>
<dbReference type="Proteomes" id="UP000315217">
    <property type="component" value="Unassembled WGS sequence"/>
</dbReference>
<reference evidence="8 9" key="1">
    <citation type="journal article" date="2019" name="Nat. Microbiol.">
        <title>Mediterranean grassland soil C-N compound turnover is dependent on rainfall and depth, and is mediated by genomically divergent microorganisms.</title>
        <authorList>
            <person name="Diamond S."/>
            <person name="Andeer P.F."/>
            <person name="Li Z."/>
            <person name="Crits-Christoph A."/>
            <person name="Burstein D."/>
            <person name="Anantharaman K."/>
            <person name="Lane K.R."/>
            <person name="Thomas B.C."/>
            <person name="Pan C."/>
            <person name="Northen T.R."/>
            <person name="Banfield J.F."/>
        </authorList>
    </citation>
    <scope>NUCLEOTIDE SEQUENCE [LARGE SCALE GENOMIC DNA]</scope>
    <source>
        <strain evidence="8">NP_1</strain>
    </source>
</reference>
<comment type="cofactor">
    <cofactor evidence="4">
        <name>Mg(2+)</name>
        <dbReference type="ChEBI" id="CHEBI:18420"/>
    </cofactor>
</comment>
<dbReference type="GO" id="GO:0005524">
    <property type="term" value="F:ATP binding"/>
    <property type="evidence" value="ECO:0007669"/>
    <property type="project" value="TreeGrafter"/>
</dbReference>
<protein>
    <submittedName>
        <fullName evidence="8">Pyridoxal-phosphate dependent enzyme</fullName>
    </submittedName>
</protein>
<name>A0A537LIG1_9BACT</name>